<evidence type="ECO:0000313" key="1">
    <source>
        <dbReference type="EMBL" id="PKQ66536.1"/>
    </source>
</evidence>
<proteinExistence type="predicted"/>
<gene>
    <name evidence="1" type="ORF">BZG01_10955</name>
</gene>
<dbReference type="RefSeq" id="WP_101309883.1">
    <property type="nucleotide sequence ID" value="NZ_MVDE01000014.1"/>
</dbReference>
<sequence>MYLDIKLADMVGKQDKTSQLSIFDTSLKSFINLKHEFVLIERVNKTAKQEGIILRQTYTITLKH</sequence>
<reference evidence="1 2" key="1">
    <citation type="journal article" date="2017" name="Front. Microbiol.">
        <title>Labilibaculum manganireducens gen. nov., sp. nov. and Labilibaculum filiforme sp. nov., Novel Bacteroidetes Isolated from Subsurface Sediments of the Baltic Sea.</title>
        <authorList>
            <person name="Vandieken V."/>
            <person name="Marshall I.P."/>
            <person name="Niemann H."/>
            <person name="Engelen B."/>
            <person name="Cypionka H."/>
        </authorList>
    </citation>
    <scope>NUCLEOTIDE SEQUENCE [LARGE SCALE GENOMIC DNA]</scope>
    <source>
        <strain evidence="1 2">59.10-2M</strain>
    </source>
</reference>
<name>A0A2N3I8A2_9BACT</name>
<accession>A0A2N3I8A2</accession>
<protein>
    <submittedName>
        <fullName evidence="1">Uncharacterized protein</fullName>
    </submittedName>
</protein>
<evidence type="ECO:0000313" key="2">
    <source>
        <dbReference type="Proteomes" id="UP000233618"/>
    </source>
</evidence>
<organism evidence="1 2">
    <name type="scientific">Labilibaculum manganireducens</name>
    <dbReference type="NCBI Taxonomy" id="1940525"/>
    <lineage>
        <taxon>Bacteria</taxon>
        <taxon>Pseudomonadati</taxon>
        <taxon>Bacteroidota</taxon>
        <taxon>Bacteroidia</taxon>
        <taxon>Marinilabiliales</taxon>
        <taxon>Marinifilaceae</taxon>
        <taxon>Labilibaculum</taxon>
    </lineage>
</organism>
<dbReference type="EMBL" id="MVDE01000014">
    <property type="protein sequence ID" value="PKQ66536.1"/>
    <property type="molecule type" value="Genomic_DNA"/>
</dbReference>
<dbReference type="AlphaFoldDB" id="A0A2N3I8A2"/>
<comment type="caution">
    <text evidence="1">The sequence shown here is derived from an EMBL/GenBank/DDBJ whole genome shotgun (WGS) entry which is preliminary data.</text>
</comment>
<keyword evidence="2" id="KW-1185">Reference proteome</keyword>
<dbReference type="Proteomes" id="UP000233618">
    <property type="component" value="Unassembled WGS sequence"/>
</dbReference>